<accession>A0A0C9X499</accession>
<protein>
    <submittedName>
        <fullName evidence="1">Uncharacterized protein</fullName>
    </submittedName>
</protein>
<dbReference type="AlphaFoldDB" id="A0A0C9X499"/>
<proteinExistence type="predicted"/>
<dbReference type="OrthoDB" id="3093194at2759"/>
<sequence>KTVTNRLRPEVVKTGLVTIKDRRRPVCCGSVWFFGVSQIERTGYSYGLRHWAPKDRTRPDFQTLIQ</sequence>
<evidence type="ECO:0000313" key="1">
    <source>
        <dbReference type="EMBL" id="KIJ99850.1"/>
    </source>
</evidence>
<dbReference type="EMBL" id="KN838638">
    <property type="protein sequence ID" value="KIJ99850.1"/>
    <property type="molecule type" value="Genomic_DNA"/>
</dbReference>
<gene>
    <name evidence="1" type="ORF">K443DRAFT_75521</name>
</gene>
<evidence type="ECO:0000313" key="2">
    <source>
        <dbReference type="Proteomes" id="UP000054477"/>
    </source>
</evidence>
<organism evidence="1 2">
    <name type="scientific">Laccaria amethystina LaAM-08-1</name>
    <dbReference type="NCBI Taxonomy" id="1095629"/>
    <lineage>
        <taxon>Eukaryota</taxon>
        <taxon>Fungi</taxon>
        <taxon>Dikarya</taxon>
        <taxon>Basidiomycota</taxon>
        <taxon>Agaricomycotina</taxon>
        <taxon>Agaricomycetes</taxon>
        <taxon>Agaricomycetidae</taxon>
        <taxon>Agaricales</taxon>
        <taxon>Agaricineae</taxon>
        <taxon>Hydnangiaceae</taxon>
        <taxon>Laccaria</taxon>
    </lineage>
</organism>
<reference evidence="2" key="2">
    <citation type="submission" date="2015-01" db="EMBL/GenBank/DDBJ databases">
        <title>Evolutionary Origins and Diversification of the Mycorrhizal Mutualists.</title>
        <authorList>
            <consortium name="DOE Joint Genome Institute"/>
            <consortium name="Mycorrhizal Genomics Consortium"/>
            <person name="Kohler A."/>
            <person name="Kuo A."/>
            <person name="Nagy L.G."/>
            <person name="Floudas D."/>
            <person name="Copeland A."/>
            <person name="Barry K.W."/>
            <person name="Cichocki N."/>
            <person name="Veneault-Fourrey C."/>
            <person name="LaButti K."/>
            <person name="Lindquist E.A."/>
            <person name="Lipzen A."/>
            <person name="Lundell T."/>
            <person name="Morin E."/>
            <person name="Murat C."/>
            <person name="Riley R."/>
            <person name="Ohm R."/>
            <person name="Sun H."/>
            <person name="Tunlid A."/>
            <person name="Henrissat B."/>
            <person name="Grigoriev I.V."/>
            <person name="Hibbett D.S."/>
            <person name="Martin F."/>
        </authorList>
    </citation>
    <scope>NUCLEOTIDE SEQUENCE [LARGE SCALE GENOMIC DNA]</scope>
    <source>
        <strain evidence="2">LaAM-08-1</strain>
    </source>
</reference>
<feature type="non-terminal residue" evidence="1">
    <location>
        <position position="1"/>
    </location>
</feature>
<dbReference type="Proteomes" id="UP000054477">
    <property type="component" value="Unassembled WGS sequence"/>
</dbReference>
<reference evidence="1 2" key="1">
    <citation type="submission" date="2014-04" db="EMBL/GenBank/DDBJ databases">
        <authorList>
            <consortium name="DOE Joint Genome Institute"/>
            <person name="Kuo A."/>
            <person name="Kohler A."/>
            <person name="Nagy L.G."/>
            <person name="Floudas D."/>
            <person name="Copeland A."/>
            <person name="Barry K.W."/>
            <person name="Cichocki N."/>
            <person name="Veneault-Fourrey C."/>
            <person name="LaButti K."/>
            <person name="Lindquist E.A."/>
            <person name="Lipzen A."/>
            <person name="Lundell T."/>
            <person name="Morin E."/>
            <person name="Murat C."/>
            <person name="Sun H."/>
            <person name="Tunlid A."/>
            <person name="Henrissat B."/>
            <person name="Grigoriev I.V."/>
            <person name="Hibbett D.S."/>
            <person name="Martin F."/>
            <person name="Nordberg H.P."/>
            <person name="Cantor M.N."/>
            <person name="Hua S.X."/>
        </authorList>
    </citation>
    <scope>NUCLEOTIDE SEQUENCE [LARGE SCALE GENOMIC DNA]</scope>
    <source>
        <strain evidence="1 2">LaAM-08-1</strain>
    </source>
</reference>
<keyword evidence="2" id="KW-1185">Reference proteome</keyword>
<dbReference type="HOGENOM" id="CLU_2838109_0_0_1"/>
<feature type="non-terminal residue" evidence="1">
    <location>
        <position position="66"/>
    </location>
</feature>
<name>A0A0C9X499_9AGAR</name>